<gene>
    <name evidence="1" type="primary">srlB_1</name>
    <name evidence="1" type="ORF">SDC9_67575</name>
</gene>
<dbReference type="SUPFAM" id="SSF141530">
    <property type="entry name" value="PTSIIA/GutA-like"/>
    <property type="match status" value="1"/>
</dbReference>
<organism evidence="1">
    <name type="scientific">bioreactor metagenome</name>
    <dbReference type="NCBI Taxonomy" id="1076179"/>
    <lineage>
        <taxon>unclassified sequences</taxon>
        <taxon>metagenomes</taxon>
        <taxon>ecological metagenomes</taxon>
    </lineage>
</organism>
<dbReference type="GO" id="GO:0008982">
    <property type="term" value="F:protein-N(PI)-phosphohistidine-sugar phosphotransferase activity"/>
    <property type="evidence" value="ECO:0007669"/>
    <property type="project" value="InterPro"/>
</dbReference>
<sequence length="130" mass="14074">MSLFKKHPKSKIVLSTEVKKIGSGAREFLAEKMIIFFGEKAPEYLAEHCFIIGDASGDYPLSVGDMLGIGNSRYKITAVGDVAKQNFQALGHLVVQFDGAKKANQPGMIHVEAKAMPEIEVGTALTLEHA</sequence>
<proteinExistence type="predicted"/>
<protein>
    <submittedName>
        <fullName evidence="1">PTS system glucitol/sorbitol-specific EIIA component</fullName>
    </submittedName>
</protein>
<accession>A0A644XXY9</accession>
<dbReference type="Pfam" id="PF03829">
    <property type="entry name" value="PTSIIA_gutA"/>
    <property type="match status" value="1"/>
</dbReference>
<evidence type="ECO:0000313" key="1">
    <source>
        <dbReference type="EMBL" id="MPM21132.1"/>
    </source>
</evidence>
<dbReference type="PANTHER" id="PTHR40398:SF1">
    <property type="entry name" value="PTS SYSTEM GLUCITOL_SORBITOL-SPECIFIC EIIA COMPONENT"/>
    <property type="match status" value="1"/>
</dbReference>
<dbReference type="GO" id="GO:0005737">
    <property type="term" value="C:cytoplasm"/>
    <property type="evidence" value="ECO:0007669"/>
    <property type="project" value="InterPro"/>
</dbReference>
<reference evidence="1" key="1">
    <citation type="submission" date="2019-08" db="EMBL/GenBank/DDBJ databases">
        <authorList>
            <person name="Kucharzyk K."/>
            <person name="Murdoch R.W."/>
            <person name="Higgins S."/>
            <person name="Loffler F."/>
        </authorList>
    </citation>
    <scope>NUCLEOTIDE SEQUENCE</scope>
</reference>
<dbReference type="EMBL" id="VSSQ01003527">
    <property type="protein sequence ID" value="MPM21132.1"/>
    <property type="molecule type" value="Genomic_DNA"/>
</dbReference>
<comment type="caution">
    <text evidence="1">The sequence shown here is derived from an EMBL/GenBank/DDBJ whole genome shotgun (WGS) entry which is preliminary data.</text>
</comment>
<dbReference type="InterPro" id="IPR036665">
    <property type="entry name" value="PTS_IIA_glucitol/sorbitol_sf"/>
</dbReference>
<dbReference type="PROSITE" id="PS51097">
    <property type="entry name" value="PTS_EIIA_TYPE_5"/>
    <property type="match status" value="1"/>
</dbReference>
<dbReference type="Gene3D" id="2.40.33.40">
    <property type="entry name" value="Phosphotransferase system, glucitol/sorbitol-specific IIA component"/>
    <property type="match status" value="1"/>
</dbReference>
<name>A0A644XXY9_9ZZZZ</name>
<dbReference type="GO" id="GO:0009401">
    <property type="term" value="P:phosphoenolpyruvate-dependent sugar phosphotransferase system"/>
    <property type="evidence" value="ECO:0007669"/>
    <property type="project" value="InterPro"/>
</dbReference>
<dbReference type="AlphaFoldDB" id="A0A644XXY9"/>
<dbReference type="GO" id="GO:0016301">
    <property type="term" value="F:kinase activity"/>
    <property type="evidence" value="ECO:0007669"/>
    <property type="project" value="TreeGrafter"/>
</dbReference>
<dbReference type="PANTHER" id="PTHR40398">
    <property type="entry name" value="PTS SYSTEM GLUCITOL/SORBITOL-SPECIFIC EIIA COMPONENT"/>
    <property type="match status" value="1"/>
</dbReference>
<dbReference type="InterPro" id="IPR004716">
    <property type="entry name" value="PTS_IIA_glucitol/sorbitol-sp"/>
</dbReference>